<dbReference type="STRING" id="29343.CCDG5_1282"/>
<dbReference type="KEGG" id="ccel:CCDG5_1282"/>
<dbReference type="EMBL" id="LM995447">
    <property type="protein sequence ID" value="CDZ24396.1"/>
    <property type="molecule type" value="Genomic_DNA"/>
</dbReference>
<evidence type="ECO:0000313" key="1">
    <source>
        <dbReference type="EMBL" id="CDZ24396.1"/>
    </source>
</evidence>
<accession>A0A078KL33</accession>
<gene>
    <name evidence="1" type="ORF">CCDG5_1282</name>
</gene>
<dbReference type="AlphaFoldDB" id="A0A078KL33"/>
<dbReference type="PATRIC" id="fig|29343.3.peg.1351"/>
<keyword evidence="2" id="KW-1185">Reference proteome</keyword>
<organism evidence="1 2">
    <name type="scientific">[Clostridium] cellulosi</name>
    <dbReference type="NCBI Taxonomy" id="29343"/>
    <lineage>
        <taxon>Bacteria</taxon>
        <taxon>Bacillati</taxon>
        <taxon>Bacillota</taxon>
        <taxon>Clostridia</taxon>
        <taxon>Eubacteriales</taxon>
        <taxon>Oscillospiraceae</taxon>
        <taxon>Oscillospiraceae incertae sedis</taxon>
    </lineage>
</organism>
<reference evidence="2" key="1">
    <citation type="submission" date="2014-07" db="EMBL/GenBank/DDBJ databases">
        <authorList>
            <person name="Wibberg D."/>
        </authorList>
    </citation>
    <scope>NUCLEOTIDE SEQUENCE [LARGE SCALE GENOMIC DNA]</scope>
    <source>
        <strain evidence="2">DG5</strain>
    </source>
</reference>
<name>A0A078KL33_9FIRM</name>
<dbReference type="Proteomes" id="UP000032431">
    <property type="component" value="Chromosome I"/>
</dbReference>
<dbReference type="HOGENOM" id="CLU_2859735_0_0_9"/>
<proteinExistence type="predicted"/>
<protein>
    <submittedName>
        <fullName evidence="1">Uncharacterized protein</fullName>
    </submittedName>
</protein>
<evidence type="ECO:0000313" key="2">
    <source>
        <dbReference type="Proteomes" id="UP000032431"/>
    </source>
</evidence>
<sequence length="64" mass="7517">MQLDETRLNFTEKWPESMSQEEKNRLTHDALCAFASLVINTEKEKKLDFNNACEIILNWAKENS</sequence>